<dbReference type="STRING" id="4537.A0A0E0M567"/>
<accession>A0A0E0M567</accession>
<feature type="region of interest" description="Disordered" evidence="1">
    <location>
        <begin position="119"/>
        <end position="162"/>
    </location>
</feature>
<dbReference type="Gramene" id="OPUNC10G01030.1">
    <property type="protein sequence ID" value="OPUNC10G01030.1"/>
    <property type="gene ID" value="OPUNC10G01030"/>
</dbReference>
<name>A0A0E0M567_ORYPU</name>
<sequence length="162" mass="17277">MVQQQHAAAGEHRLQKAAKVNTSWDSCITEHGSPADSSSPTILSFGGHAAATAVVFAINAQAQRASYYGAAAVAALKPKQDVDEAVAPSPTHARPSGDMMTWRQDPTKHLIERAIMPRSKVSAGGGGGRKQPVTVERRRRGKGVVHASSSRHRWMHPDLGSK</sequence>
<keyword evidence="3" id="KW-1185">Reference proteome</keyword>
<dbReference type="Proteomes" id="UP000026962">
    <property type="component" value="Chromosome 10"/>
</dbReference>
<proteinExistence type="predicted"/>
<protein>
    <submittedName>
        <fullName evidence="2">Uncharacterized protein</fullName>
    </submittedName>
</protein>
<evidence type="ECO:0000256" key="1">
    <source>
        <dbReference type="SAM" id="MobiDB-lite"/>
    </source>
</evidence>
<reference evidence="2" key="2">
    <citation type="submission" date="2018-05" db="EMBL/GenBank/DDBJ databases">
        <title>OpunRS2 (Oryza punctata Reference Sequence Version 2).</title>
        <authorList>
            <person name="Zhang J."/>
            <person name="Kudrna D."/>
            <person name="Lee S."/>
            <person name="Talag J."/>
            <person name="Welchert J."/>
            <person name="Wing R.A."/>
        </authorList>
    </citation>
    <scope>NUCLEOTIDE SEQUENCE [LARGE SCALE GENOMIC DNA]</scope>
</reference>
<evidence type="ECO:0000313" key="2">
    <source>
        <dbReference type="EnsemblPlants" id="OPUNC10G01030.1"/>
    </source>
</evidence>
<feature type="region of interest" description="Disordered" evidence="1">
    <location>
        <begin position="79"/>
        <end position="102"/>
    </location>
</feature>
<feature type="compositionally biased region" description="Basic residues" evidence="1">
    <location>
        <begin position="137"/>
        <end position="154"/>
    </location>
</feature>
<dbReference type="HOGENOM" id="CLU_1638099_0_0_1"/>
<evidence type="ECO:0000313" key="3">
    <source>
        <dbReference type="Proteomes" id="UP000026962"/>
    </source>
</evidence>
<dbReference type="EnsemblPlants" id="OPUNC10G01030.1">
    <property type="protein sequence ID" value="OPUNC10G01030.1"/>
    <property type="gene ID" value="OPUNC10G01030"/>
</dbReference>
<organism evidence="2">
    <name type="scientific">Oryza punctata</name>
    <name type="common">Red rice</name>
    <dbReference type="NCBI Taxonomy" id="4537"/>
    <lineage>
        <taxon>Eukaryota</taxon>
        <taxon>Viridiplantae</taxon>
        <taxon>Streptophyta</taxon>
        <taxon>Embryophyta</taxon>
        <taxon>Tracheophyta</taxon>
        <taxon>Spermatophyta</taxon>
        <taxon>Magnoliopsida</taxon>
        <taxon>Liliopsida</taxon>
        <taxon>Poales</taxon>
        <taxon>Poaceae</taxon>
        <taxon>BOP clade</taxon>
        <taxon>Oryzoideae</taxon>
        <taxon>Oryzeae</taxon>
        <taxon>Oryzinae</taxon>
        <taxon>Oryza</taxon>
    </lineage>
</organism>
<dbReference type="AlphaFoldDB" id="A0A0E0M567"/>
<reference evidence="2" key="1">
    <citation type="submission" date="2015-04" db="UniProtKB">
        <authorList>
            <consortium name="EnsemblPlants"/>
        </authorList>
    </citation>
    <scope>IDENTIFICATION</scope>
</reference>